<proteinExistence type="predicted"/>
<dbReference type="EMBL" id="BARU01007365">
    <property type="protein sequence ID" value="GAH44471.1"/>
    <property type="molecule type" value="Genomic_DNA"/>
</dbReference>
<reference evidence="1" key="1">
    <citation type="journal article" date="2014" name="Front. Microbiol.">
        <title>High frequency of phylogenetically diverse reductive dehalogenase-homologous genes in deep subseafloor sedimentary metagenomes.</title>
        <authorList>
            <person name="Kawai M."/>
            <person name="Futagami T."/>
            <person name="Toyoda A."/>
            <person name="Takaki Y."/>
            <person name="Nishi S."/>
            <person name="Hori S."/>
            <person name="Arai W."/>
            <person name="Tsubouchi T."/>
            <person name="Morono Y."/>
            <person name="Uchiyama I."/>
            <person name="Ito T."/>
            <person name="Fujiyama A."/>
            <person name="Inagaki F."/>
            <person name="Takami H."/>
        </authorList>
    </citation>
    <scope>NUCLEOTIDE SEQUENCE</scope>
    <source>
        <strain evidence="1">Expedition CK06-06</strain>
    </source>
</reference>
<gene>
    <name evidence="1" type="ORF">S03H2_14516</name>
</gene>
<dbReference type="AlphaFoldDB" id="X1FFU1"/>
<sequence>MYKMVEIKCLACGKTLKIPKYVDTDNYEGQIVCTECESLLYVKLVKSKVRKYRKLIDKKPVEIKLIPAVPRPDYPKVQKKN</sequence>
<comment type="caution">
    <text evidence="1">The sequence shown here is derived from an EMBL/GenBank/DDBJ whole genome shotgun (WGS) entry which is preliminary data.</text>
</comment>
<organism evidence="1">
    <name type="scientific">marine sediment metagenome</name>
    <dbReference type="NCBI Taxonomy" id="412755"/>
    <lineage>
        <taxon>unclassified sequences</taxon>
        <taxon>metagenomes</taxon>
        <taxon>ecological metagenomes</taxon>
    </lineage>
</organism>
<accession>X1FFU1</accession>
<evidence type="ECO:0000313" key="1">
    <source>
        <dbReference type="EMBL" id="GAH44471.1"/>
    </source>
</evidence>
<protein>
    <submittedName>
        <fullName evidence="1">Uncharacterized protein</fullName>
    </submittedName>
</protein>
<name>X1FFU1_9ZZZZ</name>